<comment type="caution">
    <text evidence="2">The sequence shown here is derived from an EMBL/GenBank/DDBJ whole genome shotgun (WGS) entry which is preliminary data.</text>
</comment>
<keyword evidence="1" id="KW-0732">Signal</keyword>
<evidence type="ECO:0000313" key="2">
    <source>
        <dbReference type="EMBL" id="MBD3862782.1"/>
    </source>
</evidence>
<name>A0ABR8LXN9_9FLAO</name>
<dbReference type="Proteomes" id="UP000627521">
    <property type="component" value="Unassembled WGS sequence"/>
</dbReference>
<reference evidence="2 3" key="1">
    <citation type="submission" date="2020-09" db="EMBL/GenBank/DDBJ databases">
        <title>Bacillus nautilus sp. nov., Chryseoglobus crepusculi sp. nov, and Psychrobacter noctis sp. nov., isolated from deep-sea sponges from the equatorial Atlantic.</title>
        <authorList>
            <person name="Stennett H.L."/>
            <person name="Williams S.E."/>
        </authorList>
    </citation>
    <scope>NUCLEOTIDE SEQUENCE [LARGE SCALE GENOMIC DNA]</scope>
    <source>
        <strain evidence="2 3">28M-24</strain>
    </source>
</reference>
<proteinExistence type="predicted"/>
<feature type="signal peptide" evidence="1">
    <location>
        <begin position="1"/>
        <end position="27"/>
    </location>
</feature>
<sequence length="181" mass="20409">MKFSTLKHHKIIVLTIFSCLFLTFSNAQDDFPQQKSEFWKNVRFGGGLGLSTGNNFFSATLAPSAIYQFDNTFALGVGLNGTYNRSKNVYKSTILGGSIMGLFNPIQEIQLSAEFEQLNVNQKFEGVFANNPDRNYWVPALFVGAGYRTNNVTIGLRYDLLYDENDSVYADAFVPFVRVFF</sequence>
<feature type="chain" id="PRO_5047133820" evidence="1">
    <location>
        <begin position="28"/>
        <end position="181"/>
    </location>
</feature>
<organism evidence="2 3">
    <name type="scientific">Olleya marilimosa</name>
    <dbReference type="NCBI Taxonomy" id="272164"/>
    <lineage>
        <taxon>Bacteria</taxon>
        <taxon>Pseudomonadati</taxon>
        <taxon>Bacteroidota</taxon>
        <taxon>Flavobacteriia</taxon>
        <taxon>Flavobacteriales</taxon>
        <taxon>Flavobacteriaceae</taxon>
    </lineage>
</organism>
<dbReference type="EMBL" id="JACXXH010000002">
    <property type="protein sequence ID" value="MBD3862782.1"/>
    <property type="molecule type" value="Genomic_DNA"/>
</dbReference>
<accession>A0ABR8LXN9</accession>
<dbReference type="RefSeq" id="WP_191099268.1">
    <property type="nucleotide sequence ID" value="NZ_JACXXF010000002.1"/>
</dbReference>
<protein>
    <submittedName>
        <fullName evidence="2">Alpha-ketoglutarate decarboxylase</fullName>
    </submittedName>
</protein>
<keyword evidence="3" id="KW-1185">Reference proteome</keyword>
<evidence type="ECO:0000256" key="1">
    <source>
        <dbReference type="SAM" id="SignalP"/>
    </source>
</evidence>
<gene>
    <name evidence="2" type="ORF">IEG06_04915</name>
</gene>
<evidence type="ECO:0000313" key="3">
    <source>
        <dbReference type="Proteomes" id="UP000627521"/>
    </source>
</evidence>